<protein>
    <submittedName>
        <fullName evidence="2">Uncharacterized protein</fullName>
    </submittedName>
</protein>
<keyword evidence="3" id="KW-1185">Reference proteome</keyword>
<gene>
    <name evidence="2" type="ORF">F1559_003900</name>
</gene>
<dbReference type="InterPro" id="IPR016024">
    <property type="entry name" value="ARM-type_fold"/>
</dbReference>
<organism evidence="2 3">
    <name type="scientific">Cyanidiococcus yangmingshanensis</name>
    <dbReference type="NCBI Taxonomy" id="2690220"/>
    <lineage>
        <taxon>Eukaryota</taxon>
        <taxon>Rhodophyta</taxon>
        <taxon>Bangiophyceae</taxon>
        <taxon>Cyanidiales</taxon>
        <taxon>Cyanidiaceae</taxon>
        <taxon>Cyanidiococcus</taxon>
    </lineage>
</organism>
<feature type="compositionally biased region" description="Basic and acidic residues" evidence="1">
    <location>
        <begin position="233"/>
        <end position="252"/>
    </location>
</feature>
<dbReference type="EMBL" id="VWRR01000005">
    <property type="protein sequence ID" value="KAF6003923.1"/>
    <property type="molecule type" value="Genomic_DNA"/>
</dbReference>
<name>A0A7J7ILE5_9RHOD</name>
<accession>A0A7J7ILE5</accession>
<proteinExistence type="predicted"/>
<comment type="caution">
    <text evidence="2">The sequence shown here is derived from an EMBL/GenBank/DDBJ whole genome shotgun (WGS) entry which is preliminary data.</text>
</comment>
<dbReference type="SUPFAM" id="SSF48371">
    <property type="entry name" value="ARM repeat"/>
    <property type="match status" value="1"/>
</dbReference>
<sequence length="431" mass="48797">MWVAGVLWSTLQRQRASQQPVHRSDSQFGGLGIEGEHRTRRLMNLRKEALETELTAASASPSSLAAIVWQGVHWTRSEMGGNELLRYTLADLFQWIRSEFAPQAVYGWRMLTRLLRTPPSQLVQEARQNTGSNNADSSTDPKDIRYEGFLELLRRMRIWMALRDALRSRNRNISESALTCLEALLERFFDGELFDFVDELVFEDDVNQIGSDYDAGALLDFWACMEPLNRKGRVNDDDHNSSDSETPPREAAEPGLDPPGADPNWAVELLSTGLLSMMLEFVHEKYRHNAIGHQAAMALYFLLWVTHPYLQLPEAADILTRLLSLALELLEPEPLEKSQVEDRIGGSSSDTLLTAQVCILRASVLLAMDERLMVNERVRFALQRILSTFVNTHPRDEGKVRKLLRSLQALVLILERNQLVTASTRGSELGT</sequence>
<dbReference type="AlphaFoldDB" id="A0A7J7ILE5"/>
<feature type="region of interest" description="Disordered" evidence="1">
    <location>
        <begin position="233"/>
        <end position="262"/>
    </location>
</feature>
<evidence type="ECO:0000313" key="2">
    <source>
        <dbReference type="EMBL" id="KAF6003923.1"/>
    </source>
</evidence>
<evidence type="ECO:0000256" key="1">
    <source>
        <dbReference type="SAM" id="MobiDB-lite"/>
    </source>
</evidence>
<reference evidence="2 3" key="1">
    <citation type="journal article" date="2020" name="J. Phycol.">
        <title>Comparative genome analysis reveals Cyanidiococcus gen. nov., a new extremophilic red algal genus sister to Cyanidioschyzon (Cyanidioschyzonaceae, Rhodophyta).</title>
        <authorList>
            <person name="Liu S.-L."/>
            <person name="Chiang Y.-R."/>
            <person name="Yoon H.S."/>
            <person name="Fu H.-Y."/>
        </authorList>
    </citation>
    <scope>NUCLEOTIDE SEQUENCE [LARGE SCALE GENOMIC DNA]</scope>
    <source>
        <strain evidence="2 3">THAL066</strain>
    </source>
</reference>
<dbReference type="OrthoDB" id="10622886at2759"/>
<evidence type="ECO:0000313" key="3">
    <source>
        <dbReference type="Proteomes" id="UP000530660"/>
    </source>
</evidence>
<dbReference type="Proteomes" id="UP000530660">
    <property type="component" value="Unassembled WGS sequence"/>
</dbReference>